<dbReference type="PROSITE" id="PS51126">
    <property type="entry name" value="DILUTE"/>
    <property type="match status" value="1"/>
</dbReference>
<dbReference type="SMART" id="SM00314">
    <property type="entry name" value="RA"/>
    <property type="match status" value="2"/>
</dbReference>
<dbReference type="InterPro" id="IPR000159">
    <property type="entry name" value="RA_dom"/>
</dbReference>
<evidence type="ECO:0008006" key="7">
    <source>
        <dbReference type="Google" id="ProtNLM"/>
    </source>
</evidence>
<sequence length="2153" mass="242192">MGYLSDRRKKLVEQVLEWNSSRLDLFELTIPDEKCEFNGVMRFFLQDENRKFRTKCIRVSSSSRTSEVAEVLKEKFCIQEPSVMNKRFGIYEHHPNGVRRLTNDEYPLLVQLSWSKLGREGKFVLKLEPNSGHIQKNVSEIQNGTNLLNDPNNNSNVCGSVINSKTRLFPRLWSFRREKITSPMTVKTDERRKQPLGCAAGVGLSKTSRSIFNTENSLICLLGSIKHHGSGDNIIHRNNNNKNSISPNPDTLPNSSFTRTISDPETAMQQKRQRTLEAKFMQMLHHDNIGSGGTLKIYGGQLFPEIPYKTLLISITDNVGYIIRESLNKYGLDEVDPDAYCLVMRKRNSHDILTGLVGVEEILSDDLCPLEYLLTSLSTNNPSSSSSTVVGTKSFGNTVITFELRAKPPDLIKKKLLIDSPVSSSSSSNRIVESSNHFISSSLCNNHMNKKLMINKIDHSELIMLTIWLIELDKVDNESDQSSLYLSNIPQEKVYPLPIHKGTHNFLNRLCLMANPNSICHSTSSFTSTSEAVCNDSTCFSLKVINTAELNVPQHQKDHQNDLDLHSNMNLANSKTENIITTPTITTTTARVNHKPHSFDSCFTVDNKSATYTYSVNDGNNKNNNCPSPQLFDHDNNNTIPSTNLKSTNVLIDSGSSNLVNTIYSVITKTDPPIHNNKPGSTCPKTSVSDRLPCQMAFAPTTLEQLLDWIITKQLKFVHQLRNSHHHTTTTTTTNNNNRSDVTIDLCPLGPAMCVYLMLRAICRQCDRWETIELKQLAKNADRKVDTNKTTKGKNHLLKKNTNNGELALNQLKRRQRHLLSLLMSVIKRFHDFELYVHESIKRIDLNYSDIEIERNYSTTTTKSLPPPLLSDVDRKFIDLIKSVTAWLANASQLLHLITCDIDFNATFKFPVDELCQWSPYSFGHDDNNTVKSSNITTTTSWNQLKEQLAEIVQTAFVYLADLCVLRLDLIAIPQLLLYLTKSVQILSNHHYENCMTDSNTSKDSCFPDQQSLDNNINSSVEINERAWINSNSHCSEKQQQYSKVLNSQHNITLKILSEILNCLHSAYVNPAFIVQLFAHLLHRLNARLFNFIIGYDCEKNQLINNSTHISPIWGKCLYNWIHLCLSDWASAHGLRLATECYLQRISQAADLMLCDMNSVESLYNLTVDLVSLNSRQVQIILENYQLINANNETAELIQNSQSSGTITMDESNLTQQQQIPRAWIEFVVSGVKMVADRILTEENGCHLTTNDEFDGASENPTKSSSSSSRHLEVGESLDLRLPFLLPEDCYPSDNPVPINNNHANHNESIISYEDDGGIYSQSNSFKHQLSSSNETLNTTFITVDSIKQFLYPAIQIGWCRLLIRPNIYPTNDFLFDEKISVNHSPRKQFLLWNVYLSIDSKIPVNCNDRGKDNIDVTRLNKHLVVVSNGFTTEEKIKCKTENATTYSNNTSIIDNNNKNSSELVKNHSLLSSSLNRQCSRHCTYSVVVPKIGSSLGLSIVAAISENGEDLGIYVRGINPGSGASQAKLIHCNNHEINPLQSDKYFLTSPYLQIGDRLISVNGQSITGLTQDDALKLVASTTDEVVLTVIRYAKQDAEYSTSTLITATKSFSKQPSSQLTSMVDSESKVSDLQCIDCLLHESLLSNYKEFVKGDNNLGDSDDEQLLNISINQELTLRSLIQSRNDTENNNDSSVTPLKHFQSPKSIYINNASSHTSPDVHIDMKLSIDTNCSNIFKSIHSDHNRKWKYQSTTICQTINNNDVDKISDGFTNMSNDYNLLYKNRSASTNERQCRLFIDASACTGNNNIYDEPSISKYSLCNESFLSTSKLEKSGMRKLSPHTTIYQHHHKTNIINRGNFEQNTFLTRSWHRPKGQSNSFDDRLTISRFTQLSEVMTTSPVASSDTQSIHHKESVSSTLLINSSSAHSPSTILSVQSPANQSFMVAIDTATSNEFIHTSSLSSSTHTSGSMNWLENNNRLIYSTLDTQLNRNTSNCRSSSASSYYPSNNYHTISTTSFSSPGISSSHTSQFFISPVLSSGSKPPKTFVPTACVLPSTNHRNPSLSVPFLTIKTPRFSNSQNKKSRPSRSMNDLMAKSSLGIHQSKENDMTSLNTLNKQTGYSIRRRYTTYAANRFNVGLRPEPLNRPLAKENQFT</sequence>
<reference evidence="6" key="2">
    <citation type="submission" date="2023-11" db="UniProtKB">
        <authorList>
            <consortium name="WormBaseParasite"/>
        </authorList>
    </citation>
    <scope>IDENTIFICATION</scope>
</reference>
<dbReference type="Pfam" id="PF00595">
    <property type="entry name" value="PDZ"/>
    <property type="match status" value="1"/>
</dbReference>
<evidence type="ECO:0000259" key="2">
    <source>
        <dbReference type="PROSITE" id="PS50106"/>
    </source>
</evidence>
<feature type="domain" description="Ras-associating" evidence="3">
    <location>
        <begin position="291"/>
        <end position="371"/>
    </location>
</feature>
<evidence type="ECO:0000259" key="4">
    <source>
        <dbReference type="PROSITE" id="PS51126"/>
    </source>
</evidence>
<dbReference type="Pfam" id="PF01843">
    <property type="entry name" value="DIL"/>
    <property type="match status" value="1"/>
</dbReference>
<proteinExistence type="predicted"/>
<name>A0AA85EYP8_9TREM</name>
<dbReference type="Gene3D" id="3.10.20.90">
    <property type="entry name" value="Phosphatidylinositol 3-kinase Catalytic Subunit, Chain A, domain 1"/>
    <property type="match status" value="2"/>
</dbReference>
<feature type="region of interest" description="Disordered" evidence="1">
    <location>
        <begin position="1250"/>
        <end position="1272"/>
    </location>
</feature>
<dbReference type="PROSITE" id="PS50200">
    <property type="entry name" value="RA"/>
    <property type="match status" value="2"/>
</dbReference>
<keyword evidence="5" id="KW-1185">Reference proteome</keyword>
<evidence type="ECO:0000256" key="1">
    <source>
        <dbReference type="SAM" id="MobiDB-lite"/>
    </source>
</evidence>
<dbReference type="InterPro" id="IPR028842">
    <property type="entry name" value="Afadin"/>
</dbReference>
<reference evidence="5" key="1">
    <citation type="submission" date="2022-06" db="EMBL/GenBank/DDBJ databases">
        <authorList>
            <person name="Berger JAMES D."/>
            <person name="Berger JAMES D."/>
        </authorList>
    </citation>
    <scope>NUCLEOTIDE SEQUENCE [LARGE SCALE GENOMIC DNA]</scope>
</reference>
<feature type="domain" description="Ras-associating" evidence="3">
    <location>
        <begin position="37"/>
        <end position="130"/>
    </location>
</feature>
<dbReference type="SMART" id="SM01132">
    <property type="entry name" value="DIL"/>
    <property type="match status" value="1"/>
</dbReference>
<dbReference type="Gene3D" id="2.30.42.10">
    <property type="match status" value="1"/>
</dbReference>
<dbReference type="PANTHER" id="PTHR10398">
    <property type="entry name" value="AFADIN"/>
    <property type="match status" value="1"/>
</dbReference>
<dbReference type="GO" id="GO:0007165">
    <property type="term" value="P:signal transduction"/>
    <property type="evidence" value="ECO:0007669"/>
    <property type="project" value="InterPro"/>
</dbReference>
<dbReference type="SUPFAM" id="SSF50156">
    <property type="entry name" value="PDZ domain-like"/>
    <property type="match status" value="1"/>
</dbReference>
<feature type="domain" description="Dilute" evidence="4">
    <location>
        <begin position="875"/>
        <end position="1209"/>
    </location>
</feature>
<dbReference type="SUPFAM" id="SSF54236">
    <property type="entry name" value="Ubiquitin-like"/>
    <property type="match status" value="2"/>
</dbReference>
<dbReference type="WBParaSite" id="SRDH1_2890.4">
    <property type="protein sequence ID" value="SRDH1_2890.4"/>
    <property type="gene ID" value="SRDH1_2890"/>
</dbReference>
<dbReference type="InterPro" id="IPR002710">
    <property type="entry name" value="Dilute_dom"/>
</dbReference>
<evidence type="ECO:0000259" key="3">
    <source>
        <dbReference type="PROSITE" id="PS50200"/>
    </source>
</evidence>
<dbReference type="InterPro" id="IPR001478">
    <property type="entry name" value="PDZ"/>
</dbReference>
<protein>
    <recommendedName>
        <fullName evidence="7">Afadin</fullName>
    </recommendedName>
</protein>
<dbReference type="InterPro" id="IPR036034">
    <property type="entry name" value="PDZ_sf"/>
</dbReference>
<evidence type="ECO:0000313" key="5">
    <source>
        <dbReference type="Proteomes" id="UP000050792"/>
    </source>
</evidence>
<dbReference type="GO" id="GO:0005911">
    <property type="term" value="C:cell-cell junction"/>
    <property type="evidence" value="ECO:0007669"/>
    <property type="project" value="InterPro"/>
</dbReference>
<organism evidence="5 6">
    <name type="scientific">Schistosoma rodhaini</name>
    <dbReference type="NCBI Taxonomy" id="6188"/>
    <lineage>
        <taxon>Eukaryota</taxon>
        <taxon>Metazoa</taxon>
        <taxon>Spiralia</taxon>
        <taxon>Lophotrochozoa</taxon>
        <taxon>Platyhelminthes</taxon>
        <taxon>Trematoda</taxon>
        <taxon>Digenea</taxon>
        <taxon>Strigeidida</taxon>
        <taxon>Schistosomatoidea</taxon>
        <taxon>Schistosomatidae</taxon>
        <taxon>Schistosoma</taxon>
    </lineage>
</organism>
<dbReference type="Pfam" id="PF00788">
    <property type="entry name" value="RA"/>
    <property type="match status" value="2"/>
</dbReference>
<dbReference type="Proteomes" id="UP000050792">
    <property type="component" value="Unassembled WGS sequence"/>
</dbReference>
<evidence type="ECO:0000313" key="6">
    <source>
        <dbReference type="WBParaSite" id="SRDH1_2890.4"/>
    </source>
</evidence>
<dbReference type="PANTHER" id="PTHR10398:SF2">
    <property type="entry name" value="AFADIN"/>
    <property type="match status" value="1"/>
</dbReference>
<dbReference type="CDD" id="cd01782">
    <property type="entry name" value="RA1_Afadin"/>
    <property type="match status" value="1"/>
</dbReference>
<dbReference type="PROSITE" id="PS50106">
    <property type="entry name" value="PDZ"/>
    <property type="match status" value="1"/>
</dbReference>
<dbReference type="SMART" id="SM00228">
    <property type="entry name" value="PDZ"/>
    <property type="match status" value="1"/>
</dbReference>
<feature type="domain" description="PDZ" evidence="2">
    <location>
        <begin position="1486"/>
        <end position="1593"/>
    </location>
</feature>
<accession>A0AA85EYP8</accession>
<dbReference type="InterPro" id="IPR029071">
    <property type="entry name" value="Ubiquitin-like_domsf"/>
</dbReference>